<dbReference type="Proteomes" id="UP000055590">
    <property type="component" value="Chromosome"/>
</dbReference>
<organism evidence="1 2">
    <name type="scientific">Vulgatibacter incomptus</name>
    <dbReference type="NCBI Taxonomy" id="1391653"/>
    <lineage>
        <taxon>Bacteria</taxon>
        <taxon>Pseudomonadati</taxon>
        <taxon>Myxococcota</taxon>
        <taxon>Myxococcia</taxon>
        <taxon>Myxococcales</taxon>
        <taxon>Cystobacterineae</taxon>
        <taxon>Vulgatibacteraceae</taxon>
        <taxon>Vulgatibacter</taxon>
    </lineage>
</organism>
<proteinExistence type="predicted"/>
<accession>A0A0K1PFG0</accession>
<dbReference type="RefSeq" id="WP_050726445.1">
    <property type="nucleotide sequence ID" value="NZ_CP012332.1"/>
</dbReference>
<name>A0A0K1PFG0_9BACT</name>
<evidence type="ECO:0000313" key="2">
    <source>
        <dbReference type="Proteomes" id="UP000055590"/>
    </source>
</evidence>
<dbReference type="EMBL" id="CP012332">
    <property type="protein sequence ID" value="AKU92245.1"/>
    <property type="molecule type" value="Genomic_DNA"/>
</dbReference>
<sequence length="526" mass="58968">MWKRGGSPAGSEAVGSTSSGLTILNDHSLAVTDAKILEPFTLERVLKQVINQSGAATSPLRLFRQWWADETEVAAGRLSPAHCDDQMAGGQPSFNDYPWECPRPEGTIESLSNPFVNYPRDDANYIPIGLFNRFDLAPLNGAHCGEYRIVFARQSGERTLRMEEERGGEPAYGEGERNLLIFEAILPNPEPGAGLDGCRRVVEFWAGLSGEPDMGIRRDLLEKFYFDGIDGFEPVVHVNHYGAALGAEGYGCSTGQIRTNQFMHTRSWELREFKLVKDCRCGERCVLSIVPITTKTNPYGELFGMGTHPNGTSLQGDFLASAVASLTDSWDVNEFTYSVNDKFNSGSSPADNRNDYFDRAFGNSPFRKKIDKQLQLIGRYDPVNMNNRHVLNRATSVSCAGCHNLNNTGAQSDMGNGIAWPESLGFTHVEERLDSNGKYRISVALEKYFLPFRAKIMDDFLNGWNGRGTDAKCEFRLPQEIDVEQCRRDEAEARERGQEERKSRFPVWALRFLEQDVGKRFVNRVH</sequence>
<keyword evidence="2" id="KW-1185">Reference proteome</keyword>
<gene>
    <name evidence="1" type="ORF">AKJ08_2632</name>
</gene>
<reference evidence="1 2" key="1">
    <citation type="submission" date="2015-08" db="EMBL/GenBank/DDBJ databases">
        <authorList>
            <person name="Babu N.S."/>
            <person name="Beckwith C.J."/>
            <person name="Beseler K.G."/>
            <person name="Brison A."/>
            <person name="Carone J.V."/>
            <person name="Caskin T.P."/>
            <person name="Diamond M."/>
            <person name="Durham M.E."/>
            <person name="Foxe J.M."/>
            <person name="Go M."/>
            <person name="Henderson B.A."/>
            <person name="Jones I.B."/>
            <person name="McGettigan J.A."/>
            <person name="Micheletti S.J."/>
            <person name="Nasrallah M.E."/>
            <person name="Ortiz D."/>
            <person name="Piller C.R."/>
            <person name="Privatt S.R."/>
            <person name="Schneider S.L."/>
            <person name="Sharp S."/>
            <person name="Smith T.C."/>
            <person name="Stanton J.D."/>
            <person name="Ullery H.E."/>
            <person name="Wilson R.J."/>
            <person name="Serrano M.G."/>
            <person name="Buck G."/>
            <person name="Lee V."/>
            <person name="Wang Y."/>
            <person name="Carvalho R."/>
            <person name="Voegtly L."/>
            <person name="Shi R."/>
            <person name="Duckworth R."/>
            <person name="Johnson A."/>
            <person name="Loviza R."/>
            <person name="Walstead R."/>
            <person name="Shah Z."/>
            <person name="Kiflezghi M."/>
            <person name="Wade K."/>
            <person name="Ball S.L."/>
            <person name="Bradley K.W."/>
            <person name="Asai D.J."/>
            <person name="Bowman C.A."/>
            <person name="Russell D.A."/>
            <person name="Pope W.H."/>
            <person name="Jacobs-Sera D."/>
            <person name="Hendrix R.W."/>
            <person name="Hatfull G.F."/>
        </authorList>
    </citation>
    <scope>NUCLEOTIDE SEQUENCE [LARGE SCALE GENOMIC DNA]</scope>
    <source>
        <strain evidence="1 2">DSM 27710</strain>
    </source>
</reference>
<protein>
    <recommendedName>
        <fullName evidence="3">Cytochrome c domain-containing protein</fullName>
    </recommendedName>
</protein>
<dbReference type="OrthoDB" id="8115254at2"/>
<dbReference type="AlphaFoldDB" id="A0A0K1PFG0"/>
<dbReference type="KEGG" id="vin:AKJ08_2632"/>
<evidence type="ECO:0000313" key="1">
    <source>
        <dbReference type="EMBL" id="AKU92245.1"/>
    </source>
</evidence>
<evidence type="ECO:0008006" key="3">
    <source>
        <dbReference type="Google" id="ProtNLM"/>
    </source>
</evidence>